<evidence type="ECO:0000256" key="3">
    <source>
        <dbReference type="SAM" id="SignalP"/>
    </source>
</evidence>
<comment type="caution">
    <text evidence="4">The sequence shown here is derived from an EMBL/GenBank/DDBJ whole genome shotgun (WGS) entry which is preliminary data.</text>
</comment>
<organism evidence="4 5">
    <name type="scientific">Owenia fusiformis</name>
    <name type="common">Polychaete worm</name>
    <dbReference type="NCBI Taxonomy" id="6347"/>
    <lineage>
        <taxon>Eukaryota</taxon>
        <taxon>Metazoa</taxon>
        <taxon>Spiralia</taxon>
        <taxon>Lophotrochozoa</taxon>
        <taxon>Annelida</taxon>
        <taxon>Polychaeta</taxon>
        <taxon>Sedentaria</taxon>
        <taxon>Canalipalpata</taxon>
        <taxon>Sabellida</taxon>
        <taxon>Oweniida</taxon>
        <taxon>Oweniidae</taxon>
        <taxon>Owenia</taxon>
    </lineage>
</organism>
<feature type="region of interest" description="Disordered" evidence="1">
    <location>
        <begin position="189"/>
        <end position="223"/>
    </location>
</feature>
<keyword evidence="2" id="KW-1133">Transmembrane helix</keyword>
<reference evidence="4" key="1">
    <citation type="submission" date="2022-03" db="EMBL/GenBank/DDBJ databases">
        <authorList>
            <person name="Martin C."/>
        </authorList>
    </citation>
    <scope>NUCLEOTIDE SEQUENCE</scope>
</reference>
<feature type="compositionally biased region" description="Acidic residues" evidence="1">
    <location>
        <begin position="212"/>
        <end position="223"/>
    </location>
</feature>
<feature type="signal peptide" evidence="3">
    <location>
        <begin position="1"/>
        <end position="20"/>
    </location>
</feature>
<keyword evidence="3" id="KW-0732">Signal</keyword>
<feature type="chain" id="PRO_5035912059" evidence="3">
    <location>
        <begin position="21"/>
        <end position="223"/>
    </location>
</feature>
<feature type="transmembrane region" description="Helical" evidence="2">
    <location>
        <begin position="129"/>
        <end position="149"/>
    </location>
</feature>
<evidence type="ECO:0000256" key="1">
    <source>
        <dbReference type="SAM" id="MobiDB-lite"/>
    </source>
</evidence>
<accession>A0A8S4P6B4</accession>
<dbReference type="Proteomes" id="UP000749559">
    <property type="component" value="Unassembled WGS sequence"/>
</dbReference>
<keyword evidence="2" id="KW-0472">Membrane</keyword>
<evidence type="ECO:0000256" key="2">
    <source>
        <dbReference type="SAM" id="Phobius"/>
    </source>
</evidence>
<gene>
    <name evidence="4" type="ORF">OFUS_LOCUS12772</name>
</gene>
<dbReference type="EMBL" id="CAIIXF020000006">
    <property type="protein sequence ID" value="CAH1786984.1"/>
    <property type="molecule type" value="Genomic_DNA"/>
</dbReference>
<keyword evidence="5" id="KW-1185">Reference proteome</keyword>
<evidence type="ECO:0000313" key="5">
    <source>
        <dbReference type="Proteomes" id="UP000749559"/>
    </source>
</evidence>
<name>A0A8S4P6B4_OWEFU</name>
<sequence>MHIFFKIFGVLALSLREGLAAPDPCARYDVKVIRTVDGRKFTNKCAALCVPSEERDENIIHKVCKDDPEIGDVRTLCSDYLECRQVSKPIQPSDHKGLPTTSTLEIDTTFQPAVGKLNTDSSHSGFTKLYIIIAVLSAIILTLIIILIARYKRCSKRKRGKAYKHVNNQDQPMNNTAIFELKEIDTKTTPIIKQPQDSESDKFHVKGRTYPDDEAIENETDLK</sequence>
<protein>
    <submittedName>
        <fullName evidence="4">Uncharacterized protein</fullName>
    </submittedName>
</protein>
<proteinExistence type="predicted"/>
<keyword evidence="2" id="KW-0812">Transmembrane</keyword>
<evidence type="ECO:0000313" key="4">
    <source>
        <dbReference type="EMBL" id="CAH1786984.1"/>
    </source>
</evidence>
<dbReference type="AlphaFoldDB" id="A0A8S4P6B4"/>